<evidence type="ECO:0000313" key="2">
    <source>
        <dbReference type="Proteomes" id="UP000582643"/>
    </source>
</evidence>
<dbReference type="InterPro" id="IPR016032">
    <property type="entry name" value="Sig_transdc_resp-reg_C-effctor"/>
</dbReference>
<organism evidence="1 2">
    <name type="scientific">Streptomyces nymphaeiformis</name>
    <dbReference type="NCBI Taxonomy" id="2663842"/>
    <lineage>
        <taxon>Bacteria</taxon>
        <taxon>Bacillati</taxon>
        <taxon>Actinomycetota</taxon>
        <taxon>Actinomycetes</taxon>
        <taxon>Kitasatosporales</taxon>
        <taxon>Streptomycetaceae</taxon>
        <taxon>Streptomyces</taxon>
    </lineage>
</organism>
<keyword evidence="1" id="KW-0238">DNA-binding</keyword>
<comment type="caution">
    <text evidence="1">The sequence shown here is derived from an EMBL/GenBank/DDBJ whole genome shotgun (WGS) entry which is preliminary data.</text>
</comment>
<dbReference type="EMBL" id="JACHJY010000023">
    <property type="protein sequence ID" value="MBB4987511.1"/>
    <property type="molecule type" value="Genomic_DNA"/>
</dbReference>
<dbReference type="InterPro" id="IPR036388">
    <property type="entry name" value="WH-like_DNA-bd_sf"/>
</dbReference>
<gene>
    <name evidence="1" type="ORF">GGE06_008484</name>
</gene>
<sequence>MDKNRRRGMEIVEDLALTPDEERVYRDIAEGRPVEASASVTRLVQLGLVRQIGDELVALDPRVVAQQLLAEHHAALARTLDQMGRVSALERLARHYDPARLYGGPASEFVHSKALMNEHIKHVLATDAEGGLYTVQPGVPTERDPAVLEEGLRRARALLVRGIPVRSLYPSAALAHAPTARYVEVVLAEGGEVRVGQELPPRMVMAGTNLFVDNHVLSSEAHAGWHIKDIACTAFALAVFQGYWDRATPWQEARAALADAVTTPQQRMILRGLAKGDTQAVVAGQLGVSGREVGRDLEALRDDLGLRSTNQLMVWWATSRDRDVP</sequence>
<dbReference type="PANTHER" id="PTHR34293:SF1">
    <property type="entry name" value="HTH-TYPE TRANSCRIPTIONAL REGULATOR TRMBL2"/>
    <property type="match status" value="1"/>
</dbReference>
<dbReference type="RefSeq" id="WP_184933292.1">
    <property type="nucleotide sequence ID" value="NZ_JACHJY010000023.1"/>
</dbReference>
<evidence type="ECO:0000313" key="1">
    <source>
        <dbReference type="EMBL" id="MBB4987511.1"/>
    </source>
</evidence>
<protein>
    <submittedName>
        <fullName evidence="1">DNA-binding CsgD family transcriptional regulator</fullName>
    </submittedName>
</protein>
<dbReference type="Gene3D" id="1.10.10.10">
    <property type="entry name" value="Winged helix-like DNA-binding domain superfamily/Winged helix DNA-binding domain"/>
    <property type="match status" value="1"/>
</dbReference>
<reference evidence="1 2" key="1">
    <citation type="submission" date="2020-08" db="EMBL/GenBank/DDBJ databases">
        <title>Genomic Encyclopedia of Type Strains, Phase III (KMG-III): the genomes of soil and plant-associated and newly described type strains.</title>
        <authorList>
            <person name="Whitman W."/>
        </authorList>
    </citation>
    <scope>NUCLEOTIDE SEQUENCE [LARGE SCALE GENOMIC DNA]</scope>
    <source>
        <strain evidence="1 2">SFB5A</strain>
    </source>
</reference>
<accession>A0A7W7XHF8</accession>
<dbReference type="SUPFAM" id="SSF46894">
    <property type="entry name" value="C-terminal effector domain of the bipartite response regulators"/>
    <property type="match status" value="1"/>
</dbReference>
<dbReference type="AlphaFoldDB" id="A0A7W7XHF8"/>
<dbReference type="Proteomes" id="UP000582643">
    <property type="component" value="Unassembled WGS sequence"/>
</dbReference>
<dbReference type="GO" id="GO:0003677">
    <property type="term" value="F:DNA binding"/>
    <property type="evidence" value="ECO:0007669"/>
    <property type="project" value="UniProtKB-KW"/>
</dbReference>
<keyword evidence="2" id="KW-1185">Reference proteome</keyword>
<dbReference type="GO" id="GO:0006355">
    <property type="term" value="P:regulation of DNA-templated transcription"/>
    <property type="evidence" value="ECO:0007669"/>
    <property type="project" value="InterPro"/>
</dbReference>
<dbReference type="PANTHER" id="PTHR34293">
    <property type="entry name" value="HTH-TYPE TRANSCRIPTIONAL REGULATOR TRMBL2"/>
    <property type="match status" value="1"/>
</dbReference>
<proteinExistence type="predicted"/>
<dbReference type="InterPro" id="IPR051797">
    <property type="entry name" value="TrmB-like"/>
</dbReference>
<name>A0A7W7XHF8_9ACTN</name>